<feature type="chain" id="PRO_5046141773" description="Glutamate receptor" evidence="15">
    <location>
        <begin position="21"/>
        <end position="844"/>
    </location>
</feature>
<evidence type="ECO:0000256" key="13">
    <source>
        <dbReference type="PIRNR" id="PIRNR037090"/>
    </source>
</evidence>
<evidence type="ECO:0000313" key="18">
    <source>
        <dbReference type="Proteomes" id="UP001151760"/>
    </source>
</evidence>
<keyword evidence="4 14" id="KW-0812">Transmembrane</keyword>
<name>A0ABQ5J271_9ASTR</name>
<dbReference type="CDD" id="cd13686">
    <property type="entry name" value="GluR_Plant"/>
    <property type="match status" value="1"/>
</dbReference>
<keyword evidence="7 13" id="KW-0406">Ion transport</keyword>
<dbReference type="InterPro" id="IPR001320">
    <property type="entry name" value="Iontro_rcpt_C"/>
</dbReference>
<dbReference type="InterPro" id="IPR015683">
    <property type="entry name" value="Ionotropic_Glu_rcpt"/>
</dbReference>
<evidence type="ECO:0000256" key="12">
    <source>
        <dbReference type="ARBA" id="ARBA00023303"/>
    </source>
</evidence>
<dbReference type="EMBL" id="BQNB010021357">
    <property type="protein sequence ID" value="GJU05553.1"/>
    <property type="molecule type" value="Genomic_DNA"/>
</dbReference>
<dbReference type="Pfam" id="PF00060">
    <property type="entry name" value="Lig_chan"/>
    <property type="match status" value="1"/>
</dbReference>
<feature type="transmembrane region" description="Helical" evidence="14">
    <location>
        <begin position="477"/>
        <end position="495"/>
    </location>
</feature>
<dbReference type="SMART" id="SM00079">
    <property type="entry name" value="PBPe"/>
    <property type="match status" value="1"/>
</dbReference>
<organism evidence="17 18">
    <name type="scientific">Tanacetum coccineum</name>
    <dbReference type="NCBI Taxonomy" id="301880"/>
    <lineage>
        <taxon>Eukaryota</taxon>
        <taxon>Viridiplantae</taxon>
        <taxon>Streptophyta</taxon>
        <taxon>Embryophyta</taxon>
        <taxon>Tracheophyta</taxon>
        <taxon>Spermatophyta</taxon>
        <taxon>Magnoliopsida</taxon>
        <taxon>eudicotyledons</taxon>
        <taxon>Gunneridae</taxon>
        <taxon>Pentapetalae</taxon>
        <taxon>asterids</taxon>
        <taxon>campanulids</taxon>
        <taxon>Asterales</taxon>
        <taxon>Asteraceae</taxon>
        <taxon>Asteroideae</taxon>
        <taxon>Anthemideae</taxon>
        <taxon>Anthemidinae</taxon>
        <taxon>Tanacetum</taxon>
    </lineage>
</organism>
<dbReference type="Pfam" id="PF01094">
    <property type="entry name" value="ANF_receptor"/>
    <property type="match status" value="1"/>
</dbReference>
<dbReference type="Proteomes" id="UP001151760">
    <property type="component" value="Unassembled WGS sequence"/>
</dbReference>
<keyword evidence="18" id="KW-1185">Reference proteome</keyword>
<evidence type="ECO:0000256" key="3">
    <source>
        <dbReference type="ARBA" id="ARBA00022448"/>
    </source>
</evidence>
<keyword evidence="8 13" id="KW-0472">Membrane</keyword>
<evidence type="ECO:0000256" key="4">
    <source>
        <dbReference type="ARBA" id="ARBA00022692"/>
    </source>
</evidence>
<reference evidence="17" key="1">
    <citation type="journal article" date="2022" name="Int. J. Mol. Sci.">
        <title>Draft Genome of Tanacetum Coccineum: Genomic Comparison of Closely Related Tanacetum-Family Plants.</title>
        <authorList>
            <person name="Yamashiro T."/>
            <person name="Shiraishi A."/>
            <person name="Nakayama K."/>
            <person name="Satake H."/>
        </authorList>
    </citation>
    <scope>NUCLEOTIDE SEQUENCE</scope>
</reference>
<dbReference type="PIRSF" id="PIRSF037090">
    <property type="entry name" value="Iontro_Glu-like_rcpt_pln"/>
    <property type="match status" value="1"/>
</dbReference>
<evidence type="ECO:0000256" key="11">
    <source>
        <dbReference type="ARBA" id="ARBA00023286"/>
    </source>
</evidence>
<comment type="similarity">
    <text evidence="2 13">Belongs to the glutamate-gated ion channel (TC 1.A.10.1) family.</text>
</comment>
<dbReference type="PANTHER" id="PTHR18966">
    <property type="entry name" value="IONOTROPIC GLUTAMATE RECEPTOR"/>
    <property type="match status" value="1"/>
</dbReference>
<comment type="function">
    <text evidence="13">Glutamate-gated receptor that probably acts as non-selective cation channel.</text>
</comment>
<evidence type="ECO:0000256" key="15">
    <source>
        <dbReference type="SAM" id="SignalP"/>
    </source>
</evidence>
<keyword evidence="12 13" id="KW-0407">Ion channel</keyword>
<evidence type="ECO:0000256" key="1">
    <source>
        <dbReference type="ARBA" id="ARBA00004141"/>
    </source>
</evidence>
<evidence type="ECO:0000256" key="7">
    <source>
        <dbReference type="ARBA" id="ARBA00023065"/>
    </source>
</evidence>
<evidence type="ECO:0000256" key="8">
    <source>
        <dbReference type="ARBA" id="ARBA00023136"/>
    </source>
</evidence>
<proteinExistence type="inferred from homology"/>
<evidence type="ECO:0000256" key="9">
    <source>
        <dbReference type="ARBA" id="ARBA00023170"/>
    </source>
</evidence>
<dbReference type="InterPro" id="IPR028082">
    <property type="entry name" value="Peripla_BP_I"/>
</dbReference>
<protein>
    <recommendedName>
        <fullName evidence="13">Glutamate receptor</fullName>
    </recommendedName>
</protein>
<reference evidence="17" key="2">
    <citation type="submission" date="2022-01" db="EMBL/GenBank/DDBJ databases">
        <authorList>
            <person name="Yamashiro T."/>
            <person name="Shiraishi A."/>
            <person name="Satake H."/>
            <person name="Nakayama K."/>
        </authorList>
    </citation>
    <scope>NUCLEOTIDE SEQUENCE</scope>
</reference>
<dbReference type="SUPFAM" id="SSF53850">
    <property type="entry name" value="Periplasmic binding protein-like II"/>
    <property type="match status" value="1"/>
</dbReference>
<feature type="transmembrane region" description="Helical" evidence="14">
    <location>
        <begin position="417"/>
        <end position="435"/>
    </location>
</feature>
<keyword evidence="9 13" id="KW-0675">Receptor</keyword>
<dbReference type="Pfam" id="PF10613">
    <property type="entry name" value="Lig_chan-Glu_bd"/>
    <property type="match status" value="1"/>
</dbReference>
<gene>
    <name evidence="17" type="ORF">Tco_1121983</name>
</gene>
<accession>A0ABQ5J271</accession>
<keyword evidence="5 15" id="KW-0732">Signal</keyword>
<keyword evidence="10" id="KW-0325">Glycoprotein</keyword>
<feature type="signal peptide" evidence="15">
    <location>
        <begin position="1"/>
        <end position="20"/>
    </location>
</feature>
<evidence type="ECO:0000256" key="10">
    <source>
        <dbReference type="ARBA" id="ARBA00023180"/>
    </source>
</evidence>
<dbReference type="Gene3D" id="3.40.190.10">
    <property type="entry name" value="Periplasmic binding protein-like II"/>
    <property type="match status" value="2"/>
</dbReference>
<comment type="subcellular location">
    <subcellularLocation>
        <location evidence="1">Membrane</location>
        <topology evidence="1">Multi-pass membrane protein</topology>
    </subcellularLocation>
</comment>
<evidence type="ECO:0000256" key="6">
    <source>
        <dbReference type="ARBA" id="ARBA00022989"/>
    </source>
</evidence>
<evidence type="ECO:0000256" key="14">
    <source>
        <dbReference type="SAM" id="Phobius"/>
    </source>
</evidence>
<dbReference type="Gene3D" id="3.40.50.2300">
    <property type="match status" value="2"/>
</dbReference>
<sequence>MPSVALSKLIFIFFVSNILSHVSVTIALNRTTNIGVIIDESSRAGKEQKTAIEIAVQKLNSGSNDHKLAIHFKNSSGDPLEAASSAKNLIDKQDVRVIIGTSSWEETTLVAKNRDDDSSNPPDMSDEINCITSIVQSYNWKRVIVVYEDNAYGGEYGALSLLSEELQKIGSIVEQRVVLPHLTTPFDPKETIRDELVEVLTTKQSRVFIVLKSSLPTATRVFEEANKLGLMGQDSVWIIGDSISSFLDSINSSFFRRVQGALGIKTSFTGLTGQIAFQDEKLSDPHKFQLVNIIGVPDAPSFDRFVKVEWVESTNETKYSGLCIEVFKSVVVTLEKEYNYTLPYEFVNHTGTYNDLVEQVSLKNYDAVVGDVTILANRSKYVDFTQPFTESGLSMVVPVKSEPDWAWKFMKPFTPEMWLATFGILFYTMFVVWYMEHQVNHEFRGPWKDQLGTALWFTFSSLFFAHREKIRSNHSKVVVMIWLFVVFILSSSYTASLTSMLTVRMLEPTVRDIEWLRKTNAPVGCDPDSFVDKYLRDVLKLKNIKSISLQSEYPDNFKNKTISAAFLELPYEKYFLKEYCNEYTAVGPSYKFGGLGFVFPKDSPITDDVSGAILYLMEEGKIRELENQWLNTSQTCSNSNPGLDSERLSLANFWGIFLISGLTSTLSFLTFLYRLLHNRIEQRIISFNESNGSRWNNESRWRKAVRLVQIVLNLNHHQIEPRESSHSAHEWSHRNPPQWELVSPSEVPEHLEIGRPTQLKIPMRKMEHIGFLHLASSMQLDVVFLVDALGPELVLGFAPVESGLSQLDLQSAALGLQLVSTQVHVESVVLQLESALVHLTIQII</sequence>
<dbReference type="Gene3D" id="1.10.287.70">
    <property type="match status" value="1"/>
</dbReference>
<evidence type="ECO:0000313" key="17">
    <source>
        <dbReference type="EMBL" id="GJU05553.1"/>
    </source>
</evidence>
<keyword evidence="11 13" id="KW-1071">Ligand-gated ion channel</keyword>
<feature type="transmembrane region" description="Helical" evidence="14">
    <location>
        <begin position="653"/>
        <end position="676"/>
    </location>
</feature>
<dbReference type="InterPro" id="IPR017103">
    <property type="entry name" value="Iontropic_Glu_rcpt_pln"/>
</dbReference>
<keyword evidence="6 14" id="KW-1133">Transmembrane helix</keyword>
<feature type="domain" description="Ionotropic glutamate receptor C-terminal" evidence="16">
    <location>
        <begin position="293"/>
        <end position="632"/>
    </location>
</feature>
<evidence type="ECO:0000256" key="2">
    <source>
        <dbReference type="ARBA" id="ARBA00008685"/>
    </source>
</evidence>
<dbReference type="InterPro" id="IPR019594">
    <property type="entry name" value="Glu/Gly-bd"/>
</dbReference>
<dbReference type="SUPFAM" id="SSF53822">
    <property type="entry name" value="Periplasmic binding protein-like I"/>
    <property type="match status" value="1"/>
</dbReference>
<comment type="caution">
    <text evidence="17">The sequence shown here is derived from an EMBL/GenBank/DDBJ whole genome shotgun (WGS) entry which is preliminary data.</text>
</comment>
<keyword evidence="3 13" id="KW-0813">Transport</keyword>
<evidence type="ECO:0000256" key="5">
    <source>
        <dbReference type="ARBA" id="ARBA00022729"/>
    </source>
</evidence>
<dbReference type="InterPro" id="IPR001828">
    <property type="entry name" value="ANF_lig-bd_rcpt"/>
</dbReference>
<evidence type="ECO:0000259" key="16">
    <source>
        <dbReference type="SMART" id="SM00079"/>
    </source>
</evidence>